<dbReference type="Pfam" id="PF05016">
    <property type="entry name" value="ParE_toxin"/>
    <property type="match status" value="1"/>
</dbReference>
<gene>
    <name evidence="2" type="ORF">H3H36_20335</name>
</gene>
<accession>A0A7W2EKQ3</accession>
<reference evidence="2 3" key="1">
    <citation type="submission" date="2020-07" db="EMBL/GenBank/DDBJ databases">
        <title>Novel species isolated from subtropical streams in China.</title>
        <authorList>
            <person name="Lu H."/>
        </authorList>
    </citation>
    <scope>NUCLEOTIDE SEQUENCE [LARGE SCALE GENOMIC DNA]</scope>
    <source>
        <strain evidence="2 3">FT3S</strain>
    </source>
</reference>
<evidence type="ECO:0000313" key="3">
    <source>
        <dbReference type="Proteomes" id="UP000566711"/>
    </source>
</evidence>
<comment type="caution">
    <text evidence="2">The sequence shown here is derived from an EMBL/GenBank/DDBJ whole genome shotgun (WGS) entry which is preliminary data.</text>
</comment>
<name>A0A7W2EKQ3_9BURK</name>
<dbReference type="InterPro" id="IPR007712">
    <property type="entry name" value="RelE/ParE_toxin"/>
</dbReference>
<evidence type="ECO:0000256" key="1">
    <source>
        <dbReference type="ARBA" id="ARBA00022649"/>
    </source>
</evidence>
<dbReference type="Proteomes" id="UP000566711">
    <property type="component" value="Unassembled WGS sequence"/>
</dbReference>
<dbReference type="InterPro" id="IPR035093">
    <property type="entry name" value="RelE/ParE_toxin_dom_sf"/>
</dbReference>
<protein>
    <submittedName>
        <fullName evidence="2">Type II toxin-antitoxin system RelE/ParE family toxin</fullName>
    </submittedName>
</protein>
<organism evidence="2 3">
    <name type="scientific">Rugamonas fusca</name>
    <dbReference type="NCBI Taxonomy" id="2758568"/>
    <lineage>
        <taxon>Bacteria</taxon>
        <taxon>Pseudomonadati</taxon>
        <taxon>Pseudomonadota</taxon>
        <taxon>Betaproteobacteria</taxon>
        <taxon>Burkholderiales</taxon>
        <taxon>Oxalobacteraceae</taxon>
        <taxon>Telluria group</taxon>
        <taxon>Rugamonas</taxon>
    </lineage>
</organism>
<sequence length="97" mass="11171">MKLVIVPAALAELQDAAAYYAAQVNVDLARAFVDEFERVAKLVSSSPQLGAVFRGNQRRYFFRRFPYSVIYQVAQHELRVLAIAHQRRRPGYWSGRK</sequence>
<dbReference type="EMBL" id="JACEZS010000020">
    <property type="protein sequence ID" value="MBA5607710.1"/>
    <property type="molecule type" value="Genomic_DNA"/>
</dbReference>
<evidence type="ECO:0000313" key="2">
    <source>
        <dbReference type="EMBL" id="MBA5607710.1"/>
    </source>
</evidence>
<dbReference type="Gene3D" id="3.30.2310.20">
    <property type="entry name" value="RelE-like"/>
    <property type="match status" value="1"/>
</dbReference>
<proteinExistence type="predicted"/>
<dbReference type="AlphaFoldDB" id="A0A7W2EKQ3"/>
<keyword evidence="3" id="KW-1185">Reference proteome</keyword>
<keyword evidence="1" id="KW-1277">Toxin-antitoxin system</keyword>
<dbReference type="RefSeq" id="WP_182219904.1">
    <property type="nucleotide sequence ID" value="NZ_JACEZS010000020.1"/>
</dbReference>